<dbReference type="Proteomes" id="UP000313359">
    <property type="component" value="Unassembled WGS sequence"/>
</dbReference>
<gene>
    <name evidence="2" type="ORF">L227DRAFT_618094</name>
</gene>
<sequence>MIAPEDAPENAPAGPTRDSAAQQPAPVPPGLGGTPVVQQPTLITPGAPVKARRTRVSAPRPQSSSQSESGSTPGRPGSTRSFGDYLQSPGGAYRGMSTFVINSLEREQPNTDATLEQGNSMLTSMLTTLGNDVKRLAAEGGQALDEMDQFFKEQGWPLSAEGL</sequence>
<evidence type="ECO:0000313" key="3">
    <source>
        <dbReference type="Proteomes" id="UP000313359"/>
    </source>
</evidence>
<feature type="region of interest" description="Disordered" evidence="1">
    <location>
        <begin position="1"/>
        <end position="90"/>
    </location>
</feature>
<accession>A0A5C2RLY2</accession>
<organism evidence="2 3">
    <name type="scientific">Lentinus tigrinus ALCF2SS1-6</name>
    <dbReference type="NCBI Taxonomy" id="1328759"/>
    <lineage>
        <taxon>Eukaryota</taxon>
        <taxon>Fungi</taxon>
        <taxon>Dikarya</taxon>
        <taxon>Basidiomycota</taxon>
        <taxon>Agaricomycotina</taxon>
        <taxon>Agaricomycetes</taxon>
        <taxon>Polyporales</taxon>
        <taxon>Polyporaceae</taxon>
        <taxon>Lentinus</taxon>
    </lineage>
</organism>
<dbReference type="EMBL" id="ML122436">
    <property type="protein sequence ID" value="RPD52100.1"/>
    <property type="molecule type" value="Genomic_DNA"/>
</dbReference>
<evidence type="ECO:0000313" key="2">
    <source>
        <dbReference type="EMBL" id="RPD52100.1"/>
    </source>
</evidence>
<feature type="compositionally biased region" description="Low complexity" evidence="1">
    <location>
        <begin position="57"/>
        <end position="75"/>
    </location>
</feature>
<reference evidence="2" key="1">
    <citation type="journal article" date="2018" name="Genome Biol. Evol.">
        <title>Genomics and development of Lentinus tigrinus, a white-rot wood-decaying mushroom with dimorphic fruiting bodies.</title>
        <authorList>
            <person name="Wu B."/>
            <person name="Xu Z."/>
            <person name="Knudson A."/>
            <person name="Carlson A."/>
            <person name="Chen N."/>
            <person name="Kovaka S."/>
            <person name="LaButti K."/>
            <person name="Lipzen A."/>
            <person name="Pennachio C."/>
            <person name="Riley R."/>
            <person name="Schakwitz W."/>
            <person name="Umezawa K."/>
            <person name="Ohm R.A."/>
            <person name="Grigoriev I.V."/>
            <person name="Nagy L.G."/>
            <person name="Gibbons J."/>
            <person name="Hibbett D."/>
        </authorList>
    </citation>
    <scope>NUCLEOTIDE SEQUENCE [LARGE SCALE GENOMIC DNA]</scope>
    <source>
        <strain evidence="2">ALCF2SS1-6</strain>
    </source>
</reference>
<protein>
    <submittedName>
        <fullName evidence="2">Uncharacterized protein</fullName>
    </submittedName>
</protein>
<evidence type="ECO:0000256" key="1">
    <source>
        <dbReference type="SAM" id="MobiDB-lite"/>
    </source>
</evidence>
<keyword evidence="3" id="KW-1185">Reference proteome</keyword>
<proteinExistence type="predicted"/>
<dbReference type="AlphaFoldDB" id="A0A5C2RLY2"/>
<name>A0A5C2RLY2_9APHY</name>